<accession>A0ABQ2LXA4</accession>
<sequence length="146" mass="14910">MMKRRIGTVLGLGALLVVTGCSQGGTGIALLDEPATGQLEAPAWEGIDPQSVRFVAENEGVSYYLAMPADPEMAGGVCLVAGEPGAIACGGPSPAGPPPGSPLLTLDFGTGEAAVFRDGADTSELTDEGWTQVHENLLVRDSERVS</sequence>
<comment type="caution">
    <text evidence="1">The sequence shown here is derived from an EMBL/GenBank/DDBJ whole genome shotgun (WGS) entry which is preliminary data.</text>
</comment>
<evidence type="ECO:0008006" key="3">
    <source>
        <dbReference type="Google" id="ProtNLM"/>
    </source>
</evidence>
<keyword evidence="2" id="KW-1185">Reference proteome</keyword>
<dbReference type="PROSITE" id="PS51257">
    <property type="entry name" value="PROKAR_LIPOPROTEIN"/>
    <property type="match status" value="1"/>
</dbReference>
<reference evidence="2" key="1">
    <citation type="journal article" date="2019" name="Int. J. Syst. Evol. Microbiol.">
        <title>The Global Catalogue of Microorganisms (GCM) 10K type strain sequencing project: providing services to taxonomists for standard genome sequencing and annotation.</title>
        <authorList>
            <consortium name="The Broad Institute Genomics Platform"/>
            <consortium name="The Broad Institute Genome Sequencing Center for Infectious Disease"/>
            <person name="Wu L."/>
            <person name="Ma J."/>
        </authorList>
    </citation>
    <scope>NUCLEOTIDE SEQUENCE [LARGE SCALE GENOMIC DNA]</scope>
    <source>
        <strain evidence="2">CGMCC 1.7064</strain>
    </source>
</reference>
<evidence type="ECO:0000313" key="1">
    <source>
        <dbReference type="EMBL" id="GGO44242.1"/>
    </source>
</evidence>
<dbReference type="EMBL" id="BMLQ01000003">
    <property type="protein sequence ID" value="GGO44242.1"/>
    <property type="molecule type" value="Genomic_DNA"/>
</dbReference>
<proteinExistence type="predicted"/>
<gene>
    <name evidence="1" type="ORF">GCM10010977_14210</name>
</gene>
<name>A0ABQ2LXA4_9MICC</name>
<dbReference type="Proteomes" id="UP000642509">
    <property type="component" value="Unassembled WGS sequence"/>
</dbReference>
<protein>
    <recommendedName>
        <fullName evidence="3">Lipoprotein</fullName>
    </recommendedName>
</protein>
<organism evidence="1 2">
    <name type="scientific">Citricoccus zhacaiensis</name>
    <dbReference type="NCBI Taxonomy" id="489142"/>
    <lineage>
        <taxon>Bacteria</taxon>
        <taxon>Bacillati</taxon>
        <taxon>Actinomycetota</taxon>
        <taxon>Actinomycetes</taxon>
        <taxon>Micrococcales</taxon>
        <taxon>Micrococcaceae</taxon>
        <taxon>Citricoccus</taxon>
    </lineage>
</organism>
<dbReference type="RefSeq" id="WP_188805473.1">
    <property type="nucleotide sequence ID" value="NZ_BAAAOU010000004.1"/>
</dbReference>
<evidence type="ECO:0000313" key="2">
    <source>
        <dbReference type="Proteomes" id="UP000642509"/>
    </source>
</evidence>